<evidence type="ECO:0000256" key="2">
    <source>
        <dbReference type="ARBA" id="ARBA00004123"/>
    </source>
</evidence>
<evidence type="ECO:0000256" key="5">
    <source>
        <dbReference type="ARBA" id="ARBA00022723"/>
    </source>
</evidence>
<feature type="domain" description="C3H1-type" evidence="15">
    <location>
        <begin position="174"/>
        <end position="202"/>
    </location>
</feature>
<keyword evidence="6 12" id="KW-0863">Zinc-finger</keyword>
<evidence type="ECO:0000256" key="3">
    <source>
        <dbReference type="ARBA" id="ARBA00022414"/>
    </source>
</evidence>
<feature type="domain" description="Tudor" evidence="17">
    <location>
        <begin position="218"/>
        <end position="283"/>
    </location>
</feature>
<evidence type="ECO:0000256" key="11">
    <source>
        <dbReference type="ARBA" id="ARBA00023242"/>
    </source>
</evidence>
<dbReference type="InterPro" id="IPR000467">
    <property type="entry name" value="G_patch_dom"/>
</dbReference>
<dbReference type="Pfam" id="PF01585">
    <property type="entry name" value="G-patch"/>
    <property type="match status" value="1"/>
</dbReference>
<feature type="region of interest" description="Disordered" evidence="14">
    <location>
        <begin position="93"/>
        <end position="117"/>
    </location>
</feature>
<evidence type="ECO:0000313" key="18">
    <source>
        <dbReference type="EMBL" id="MBY07505.1"/>
    </source>
</evidence>
<evidence type="ECO:0000256" key="8">
    <source>
        <dbReference type="ARBA" id="ARBA00023015"/>
    </source>
</evidence>
<keyword evidence="5 12" id="KW-0479">Metal-binding</keyword>
<dbReference type="EMBL" id="GGLE01003379">
    <property type="protein sequence ID" value="MBY07505.1"/>
    <property type="molecule type" value="Transcribed_RNA"/>
</dbReference>
<keyword evidence="8" id="KW-0805">Transcription regulation</keyword>
<dbReference type="GO" id="GO:0000978">
    <property type="term" value="F:RNA polymerase II cis-regulatory region sequence-specific DNA binding"/>
    <property type="evidence" value="ECO:0007669"/>
    <property type="project" value="TreeGrafter"/>
</dbReference>
<feature type="domain" description="G-patch" evidence="16">
    <location>
        <begin position="335"/>
        <end position="381"/>
    </location>
</feature>
<dbReference type="PANTHER" id="PTHR46297:SF1">
    <property type="entry name" value="ZINC FINGER CCCH-TYPE WITH G PATCH DOMAIN-CONTAINING PROTEIN"/>
    <property type="match status" value="1"/>
</dbReference>
<evidence type="ECO:0000256" key="10">
    <source>
        <dbReference type="ARBA" id="ARBA00023163"/>
    </source>
</evidence>
<evidence type="ECO:0000256" key="9">
    <source>
        <dbReference type="ARBA" id="ARBA00023125"/>
    </source>
</evidence>
<evidence type="ECO:0000256" key="7">
    <source>
        <dbReference type="ARBA" id="ARBA00022833"/>
    </source>
</evidence>
<reference evidence="18" key="1">
    <citation type="submission" date="2018-03" db="EMBL/GenBank/DDBJ databases">
        <title>The relapsing fever spirochete Borrelia turicatae persists in the highly oxidative environment of its soft-bodied tick vector.</title>
        <authorList>
            <person name="Bourret T.J."/>
            <person name="Boyle W.K."/>
            <person name="Valenzuela J.G."/>
            <person name="Oliveira F."/>
            <person name="Lopez J.E."/>
        </authorList>
    </citation>
    <scope>NUCLEOTIDE SEQUENCE</scope>
    <source>
        <strain evidence="18">Kansas strain/isolate</strain>
        <tissue evidence="18">Salivary glands</tissue>
    </source>
</reference>
<keyword evidence="4" id="KW-0678">Repressor</keyword>
<name>A0A2R5LDK1_9ACAR</name>
<dbReference type="CDD" id="cd20384">
    <property type="entry name" value="Tudor_ZGPAT"/>
    <property type="match status" value="1"/>
</dbReference>
<evidence type="ECO:0000256" key="1">
    <source>
        <dbReference type="ARBA" id="ARBA00004062"/>
    </source>
</evidence>
<protein>
    <recommendedName>
        <fullName evidence="3">Zinc finger CCCH-type with G patch domain-containing protein</fullName>
    </recommendedName>
</protein>
<keyword evidence="9" id="KW-0238">DNA-binding</keyword>
<evidence type="ECO:0000256" key="13">
    <source>
        <dbReference type="SAM" id="Coils"/>
    </source>
</evidence>
<evidence type="ECO:0000259" key="15">
    <source>
        <dbReference type="PROSITE" id="PS50103"/>
    </source>
</evidence>
<feature type="compositionally biased region" description="Low complexity" evidence="14">
    <location>
        <begin position="54"/>
        <end position="68"/>
    </location>
</feature>
<dbReference type="PROSITE" id="PS50103">
    <property type="entry name" value="ZF_C3H1"/>
    <property type="match status" value="1"/>
</dbReference>
<evidence type="ECO:0000256" key="4">
    <source>
        <dbReference type="ARBA" id="ARBA00022491"/>
    </source>
</evidence>
<dbReference type="Gene3D" id="2.30.30.1190">
    <property type="match status" value="1"/>
</dbReference>
<comment type="function">
    <text evidence="1">Transcription repressor.</text>
</comment>
<dbReference type="GO" id="GO:0008270">
    <property type="term" value="F:zinc ion binding"/>
    <property type="evidence" value="ECO:0007669"/>
    <property type="project" value="UniProtKB-KW"/>
</dbReference>
<keyword evidence="7 12" id="KW-0862">Zinc</keyword>
<evidence type="ECO:0000256" key="6">
    <source>
        <dbReference type="ARBA" id="ARBA00022771"/>
    </source>
</evidence>
<dbReference type="PROSITE" id="PS50174">
    <property type="entry name" value="G_PATCH"/>
    <property type="match status" value="1"/>
</dbReference>
<evidence type="ECO:0000259" key="16">
    <source>
        <dbReference type="PROSITE" id="PS50174"/>
    </source>
</evidence>
<feature type="region of interest" description="Disordered" evidence="14">
    <location>
        <begin position="434"/>
        <end position="462"/>
    </location>
</feature>
<sequence>MASVERAALEESLVQYEQQLLAVQLALQGAGEDQAGDLVELQRNLEEVIALTKASLHTSSPSSSTSAHEGPTTNDIDTEFAKFQDEISQLTTTEGTAHVDNAPGEEGDPAADDSHSRELSQLIEQLEGSQVRVPFSRDWAHTDYHNAVVLSVDSDSIRGIDNISVTVMFTHPQSAAMKPCSFFLEGHCKFSAEQCRFSHGYPVHLSDLREYFEPDFATLRQGSLCLVKNASDGLWQQAAVVEWDSGSEVCEAANLVVRMSHSGKTARVKLQDAIPLPDQGGASDSETDDDCDDGDVTDSCGVVANDDEDDDDVPLVIWVPAENAGQPLGSWERHTRGIASKLMEKMGYVWGQGLGIRGNGRTEPVEAVVLPQGKSLDKCMELREKNMTQDSVKIQRKMLRQKEKAEAKLEAGYQKAVAEKSVFDFLNDQIFTKKHGKVHDKPDSKCKSRPKGQDLKDKSDKGLSVESLQVTEGIRKAEREISRLNQSLLRNKDKDRVMHSRVKQKIEEQHKLINQLKSRERHIHSEQQHRKGNDKLRIF</sequence>
<feature type="region of interest" description="Disordered" evidence="14">
    <location>
        <begin position="270"/>
        <end position="297"/>
    </location>
</feature>
<dbReference type="GO" id="GO:0005634">
    <property type="term" value="C:nucleus"/>
    <property type="evidence" value="ECO:0007669"/>
    <property type="project" value="UniProtKB-SubCell"/>
</dbReference>
<dbReference type="PROSITE" id="PS50304">
    <property type="entry name" value="TUDOR"/>
    <property type="match status" value="1"/>
</dbReference>
<organism evidence="18">
    <name type="scientific">Ornithodoros turicata</name>
    <dbReference type="NCBI Taxonomy" id="34597"/>
    <lineage>
        <taxon>Eukaryota</taxon>
        <taxon>Metazoa</taxon>
        <taxon>Ecdysozoa</taxon>
        <taxon>Arthropoda</taxon>
        <taxon>Chelicerata</taxon>
        <taxon>Arachnida</taxon>
        <taxon>Acari</taxon>
        <taxon>Parasitiformes</taxon>
        <taxon>Ixodida</taxon>
        <taxon>Ixodoidea</taxon>
        <taxon>Argasidae</taxon>
        <taxon>Ornithodorinae</taxon>
        <taxon>Ornithodoros</taxon>
    </lineage>
</organism>
<feature type="region of interest" description="Disordered" evidence="14">
    <location>
        <begin position="54"/>
        <end position="75"/>
    </location>
</feature>
<keyword evidence="13" id="KW-0175">Coiled coil</keyword>
<dbReference type="SMART" id="SM00443">
    <property type="entry name" value="G_patch"/>
    <property type="match status" value="1"/>
</dbReference>
<keyword evidence="10" id="KW-0804">Transcription</keyword>
<dbReference type="InterPro" id="IPR002999">
    <property type="entry name" value="Tudor"/>
</dbReference>
<proteinExistence type="predicted"/>
<keyword evidence="11" id="KW-0539">Nucleus</keyword>
<evidence type="ECO:0000256" key="14">
    <source>
        <dbReference type="SAM" id="MobiDB-lite"/>
    </source>
</evidence>
<feature type="zinc finger region" description="C3H1-type" evidence="12">
    <location>
        <begin position="174"/>
        <end position="202"/>
    </location>
</feature>
<feature type="compositionally biased region" description="Acidic residues" evidence="14">
    <location>
        <begin position="285"/>
        <end position="296"/>
    </location>
</feature>
<dbReference type="InterPro" id="IPR000571">
    <property type="entry name" value="Znf_CCCH"/>
</dbReference>
<feature type="compositionally biased region" description="Basic and acidic residues" evidence="14">
    <location>
        <begin position="439"/>
        <end position="462"/>
    </location>
</feature>
<feature type="coiled-coil region" evidence="13">
    <location>
        <begin position="474"/>
        <end position="519"/>
    </location>
</feature>
<dbReference type="GO" id="GO:0001227">
    <property type="term" value="F:DNA-binding transcription repressor activity, RNA polymerase II-specific"/>
    <property type="evidence" value="ECO:0007669"/>
    <property type="project" value="TreeGrafter"/>
</dbReference>
<accession>A0A2R5LDK1</accession>
<dbReference type="PANTHER" id="PTHR46297">
    <property type="entry name" value="ZINC FINGER CCCH-TYPE WITH G PATCH DOMAIN-CONTAINING PROTEIN"/>
    <property type="match status" value="1"/>
</dbReference>
<dbReference type="AlphaFoldDB" id="A0A2R5LDK1"/>
<evidence type="ECO:0000256" key="12">
    <source>
        <dbReference type="PROSITE-ProRule" id="PRU00723"/>
    </source>
</evidence>
<dbReference type="SMART" id="SM00356">
    <property type="entry name" value="ZnF_C3H1"/>
    <property type="match status" value="1"/>
</dbReference>
<comment type="subcellular location">
    <subcellularLocation>
        <location evidence="2">Nucleus</location>
    </subcellularLocation>
</comment>
<evidence type="ECO:0000259" key="17">
    <source>
        <dbReference type="PROSITE" id="PS50304"/>
    </source>
</evidence>